<proteinExistence type="predicted"/>
<name>A0A1H6LX70_9GAMM</name>
<keyword evidence="1" id="KW-0472">Membrane</keyword>
<keyword evidence="1" id="KW-0812">Transmembrane</keyword>
<sequence length="34" mass="3692">MVMGIDISVSSIYSANIAFNNIIILVFCANIIEC</sequence>
<dbReference type="AlphaFoldDB" id="A0A1H6LX70"/>
<feature type="transmembrane region" description="Helical" evidence="1">
    <location>
        <begin position="12"/>
        <end position="32"/>
    </location>
</feature>
<dbReference type="Proteomes" id="UP000198559">
    <property type="component" value="Unassembled WGS sequence"/>
</dbReference>
<dbReference type="EMBL" id="CVUD02000248">
    <property type="protein sequence ID" value="SEH93405.1"/>
    <property type="molecule type" value="Genomic_DNA"/>
</dbReference>
<evidence type="ECO:0000313" key="2">
    <source>
        <dbReference type="EMBL" id="SEH93405.1"/>
    </source>
</evidence>
<organism evidence="2 3">
    <name type="scientific">Bathymodiolus azoricus thioautotrophic gill symbiont</name>
    <dbReference type="NCBI Taxonomy" id="235205"/>
    <lineage>
        <taxon>Bacteria</taxon>
        <taxon>Pseudomonadati</taxon>
        <taxon>Pseudomonadota</taxon>
        <taxon>Gammaproteobacteria</taxon>
        <taxon>sulfur-oxidizing symbionts</taxon>
    </lineage>
</organism>
<gene>
    <name evidence="2" type="ORF">BAZSYMB_GCONTIG00599_0</name>
</gene>
<keyword evidence="1" id="KW-1133">Transmembrane helix</keyword>
<protein>
    <submittedName>
        <fullName evidence="2">Uncharacterized protein</fullName>
    </submittedName>
</protein>
<accession>A0A1H6LX70</accession>
<reference evidence="3" key="1">
    <citation type="submission" date="2016-06" db="EMBL/GenBank/DDBJ databases">
        <authorList>
            <person name="Petersen J."/>
            <person name="Sayavedra L."/>
        </authorList>
    </citation>
    <scope>NUCLEOTIDE SEQUENCE [LARGE SCALE GENOMIC DNA]</scope>
    <source>
        <strain evidence="3">BazSymB</strain>
    </source>
</reference>
<evidence type="ECO:0000313" key="3">
    <source>
        <dbReference type="Proteomes" id="UP000198559"/>
    </source>
</evidence>
<evidence type="ECO:0000256" key="1">
    <source>
        <dbReference type="SAM" id="Phobius"/>
    </source>
</evidence>